<evidence type="ECO:0000313" key="4">
    <source>
        <dbReference type="Proteomes" id="UP000198403"/>
    </source>
</evidence>
<dbReference type="InterPro" id="IPR005509">
    <property type="entry name" value="AfsA_hotdog_dom"/>
</dbReference>
<name>A0A238URH4_9ACTN</name>
<evidence type="ECO:0000259" key="2">
    <source>
        <dbReference type="Pfam" id="PF03756"/>
    </source>
</evidence>
<dbReference type="GO" id="GO:0016740">
    <property type="term" value="F:transferase activity"/>
    <property type="evidence" value="ECO:0007669"/>
    <property type="project" value="InterPro"/>
</dbReference>
<reference evidence="3 4" key="1">
    <citation type="submission" date="2017-06" db="EMBL/GenBank/DDBJ databases">
        <authorList>
            <person name="Kim H.J."/>
            <person name="Triplett B.A."/>
        </authorList>
    </citation>
    <scope>NUCLEOTIDE SEQUENCE [LARGE SCALE GENOMIC DNA]</scope>
    <source>
        <strain evidence="3 4">DSM 44272</strain>
    </source>
</reference>
<feature type="domain" description="A-factor biosynthesis hotdog" evidence="2">
    <location>
        <begin position="212"/>
        <end position="340"/>
    </location>
</feature>
<dbReference type="Pfam" id="PF03756">
    <property type="entry name" value="AfsA"/>
    <property type="match status" value="2"/>
</dbReference>
<gene>
    <name evidence="3" type="ORF">SAMN06272737_101274</name>
</gene>
<dbReference type="InterPro" id="IPR047757">
    <property type="entry name" value="AfsA-like"/>
</dbReference>
<sequence length="346" mass="36621">MTTAPSPTATHAGGSPGAPAEDEVAVAVAAARAALRFDAPVPRGLAHRASVAEVLPTDVAPVGADRYLVAAQIPRSHVLFNDGPGRFHDLLVVTEAARQAGTLLAHRFLDVPLDMAFVLQNAEVQIVDPEALRVSPVPAQLVADMTLLEYARRDSGPVRIAGQGEMTIDGKLAARSTASMLAMPLRTYRTVRPVSLKDGGGSGSGVPAPPELVGRRNPRNVVITARRPGADGSPDTFTVLVDTGHPHFFDHPQDHVPGMLMIEACRQSAIALGSHLLAVEPDELLTVRCATSFHTYAELSQPVTVEVVPGVPELRRESGLVLPMEITLRQTGETVVTAELDVLHVP</sequence>
<dbReference type="EMBL" id="FZNO01000001">
    <property type="protein sequence ID" value="SNR24628.1"/>
    <property type="molecule type" value="Genomic_DNA"/>
</dbReference>
<feature type="domain" description="A-factor biosynthesis hotdog" evidence="2">
    <location>
        <begin position="47"/>
        <end position="177"/>
    </location>
</feature>
<accession>A0A238URH4</accession>
<dbReference type="RefSeq" id="WP_089334764.1">
    <property type="nucleotide sequence ID" value="NZ_FZNO01000001.1"/>
</dbReference>
<evidence type="ECO:0000313" key="3">
    <source>
        <dbReference type="EMBL" id="SNR24628.1"/>
    </source>
</evidence>
<feature type="region of interest" description="Disordered" evidence="1">
    <location>
        <begin position="194"/>
        <end position="214"/>
    </location>
</feature>
<feature type="region of interest" description="Disordered" evidence="1">
    <location>
        <begin position="1"/>
        <end position="20"/>
    </location>
</feature>
<proteinExistence type="predicted"/>
<dbReference type="Proteomes" id="UP000198403">
    <property type="component" value="Unassembled WGS sequence"/>
</dbReference>
<organism evidence="3 4">
    <name type="scientific">Blastococcus mobilis</name>
    <dbReference type="NCBI Taxonomy" id="1938746"/>
    <lineage>
        <taxon>Bacteria</taxon>
        <taxon>Bacillati</taxon>
        <taxon>Actinomycetota</taxon>
        <taxon>Actinomycetes</taxon>
        <taxon>Geodermatophilales</taxon>
        <taxon>Geodermatophilaceae</taxon>
        <taxon>Blastococcus</taxon>
    </lineage>
</organism>
<evidence type="ECO:0000256" key="1">
    <source>
        <dbReference type="SAM" id="MobiDB-lite"/>
    </source>
</evidence>
<keyword evidence="4" id="KW-1185">Reference proteome</keyword>
<dbReference type="OrthoDB" id="7838374at2"/>
<protein>
    <submittedName>
        <fullName evidence="3">A-factor biosynthesis hotdog domain-containing protein</fullName>
    </submittedName>
</protein>
<dbReference type="NCBIfam" id="NF041195">
    <property type="entry name" value="ScbA_BarX_GamBu"/>
    <property type="match status" value="1"/>
</dbReference>
<dbReference type="AlphaFoldDB" id="A0A238URH4"/>